<dbReference type="Proteomes" id="UP001630127">
    <property type="component" value="Unassembled WGS sequence"/>
</dbReference>
<dbReference type="EMBL" id="JBJUIK010000012">
    <property type="protein sequence ID" value="KAL3510847.1"/>
    <property type="molecule type" value="Genomic_DNA"/>
</dbReference>
<name>A0ABD2YXB0_9GENT</name>
<keyword evidence="2" id="KW-1185">Reference proteome</keyword>
<dbReference type="AlphaFoldDB" id="A0ABD2YXB0"/>
<accession>A0ABD2YXB0</accession>
<evidence type="ECO:0000313" key="1">
    <source>
        <dbReference type="EMBL" id="KAL3510847.1"/>
    </source>
</evidence>
<sequence length="295" mass="32794">MLKNVQKTDIPIMQNLYNKHLTPALHCFNEDAITTGQATTKTDTYQHGYFNLWKPGSGLDYSSHRLSSPEEDIGLLKNKKLLYLDTGIALKLSNLTQRKKLTPSNTSLTPSRSHIDFELNPFGTASLAAAPLSSPVGGCWTPDSFGLRLSIPLFCENFKSLSWNISGESLIARNIASPTKSDAMGILHKQISIYLRNQKYQSLADLHLRGGPRDFLCCLFPEDISQRALVATQPQPLQDTTVVHPQPDRGYSCDKFVKGKLPEVDLTKISIYDTSCNTKVLNNLEVAFRALCTHP</sequence>
<comment type="caution">
    <text evidence="1">The sequence shown here is derived from an EMBL/GenBank/DDBJ whole genome shotgun (WGS) entry which is preliminary data.</text>
</comment>
<reference evidence="1 2" key="1">
    <citation type="submission" date="2024-11" db="EMBL/GenBank/DDBJ databases">
        <title>A near-complete genome assembly of Cinchona calisaya.</title>
        <authorList>
            <person name="Lian D.C."/>
            <person name="Zhao X.W."/>
            <person name="Wei L."/>
        </authorList>
    </citation>
    <scope>NUCLEOTIDE SEQUENCE [LARGE SCALE GENOMIC DNA]</scope>
    <source>
        <tissue evidence="1">Nenye</tissue>
    </source>
</reference>
<organism evidence="1 2">
    <name type="scientific">Cinchona calisaya</name>
    <dbReference type="NCBI Taxonomy" id="153742"/>
    <lineage>
        <taxon>Eukaryota</taxon>
        <taxon>Viridiplantae</taxon>
        <taxon>Streptophyta</taxon>
        <taxon>Embryophyta</taxon>
        <taxon>Tracheophyta</taxon>
        <taxon>Spermatophyta</taxon>
        <taxon>Magnoliopsida</taxon>
        <taxon>eudicotyledons</taxon>
        <taxon>Gunneridae</taxon>
        <taxon>Pentapetalae</taxon>
        <taxon>asterids</taxon>
        <taxon>lamiids</taxon>
        <taxon>Gentianales</taxon>
        <taxon>Rubiaceae</taxon>
        <taxon>Cinchonoideae</taxon>
        <taxon>Cinchoneae</taxon>
        <taxon>Cinchona</taxon>
    </lineage>
</organism>
<proteinExistence type="predicted"/>
<evidence type="ECO:0000313" key="2">
    <source>
        <dbReference type="Proteomes" id="UP001630127"/>
    </source>
</evidence>
<gene>
    <name evidence="1" type="ORF">ACH5RR_030248</name>
</gene>
<protein>
    <submittedName>
        <fullName evidence="1">Uncharacterized protein</fullName>
    </submittedName>
</protein>